<keyword evidence="1" id="KW-0472">Membrane</keyword>
<comment type="caution">
    <text evidence="2">The sequence shown here is derived from an EMBL/GenBank/DDBJ whole genome shotgun (WGS) entry which is preliminary data.</text>
</comment>
<dbReference type="AlphaFoldDB" id="A0A0L0KPL5"/>
<accession>A0A0L0KPL5</accession>
<name>A0A0L0KPL5_9ACTN</name>
<dbReference type="EMBL" id="JPPY01000007">
    <property type="protein sequence ID" value="KND40122.1"/>
    <property type="molecule type" value="Genomic_DNA"/>
</dbReference>
<organism evidence="2 3">
    <name type="scientific">Streptomyces acidiscabies</name>
    <dbReference type="NCBI Taxonomy" id="42234"/>
    <lineage>
        <taxon>Bacteria</taxon>
        <taxon>Bacillati</taxon>
        <taxon>Actinomycetota</taxon>
        <taxon>Actinomycetes</taxon>
        <taxon>Kitasatosporales</taxon>
        <taxon>Streptomycetaceae</taxon>
        <taxon>Streptomyces</taxon>
    </lineage>
</organism>
<keyword evidence="1" id="KW-1133">Transmembrane helix</keyword>
<feature type="transmembrane region" description="Helical" evidence="1">
    <location>
        <begin position="37"/>
        <end position="57"/>
    </location>
</feature>
<gene>
    <name evidence="2" type="ORF">IQ63_00845</name>
</gene>
<feature type="transmembrane region" description="Helical" evidence="1">
    <location>
        <begin position="12"/>
        <end position="31"/>
    </location>
</feature>
<protein>
    <submittedName>
        <fullName evidence="2">Uncharacterized protein</fullName>
    </submittedName>
</protein>
<reference evidence="3" key="1">
    <citation type="submission" date="2014-07" db="EMBL/GenBank/DDBJ databases">
        <title>Genome sequencing of plant-pathogenic Streptomyces species.</title>
        <authorList>
            <person name="Harrison J."/>
            <person name="Sapp M."/>
            <person name="Thwaites R."/>
            <person name="Studholme D.J."/>
        </authorList>
    </citation>
    <scope>NUCLEOTIDE SEQUENCE [LARGE SCALE GENOMIC DNA]</scope>
    <source>
        <strain evidence="3">NCPPB 4445</strain>
    </source>
</reference>
<dbReference type="Proteomes" id="UP000037151">
    <property type="component" value="Unassembled WGS sequence"/>
</dbReference>
<evidence type="ECO:0000313" key="2">
    <source>
        <dbReference type="EMBL" id="KND40122.1"/>
    </source>
</evidence>
<proteinExistence type="predicted"/>
<keyword evidence="1" id="KW-0812">Transmembrane</keyword>
<dbReference type="RefSeq" id="WP_107085415.1">
    <property type="nucleotide sequence ID" value="NZ_KQ257794.1"/>
</dbReference>
<evidence type="ECO:0000313" key="3">
    <source>
        <dbReference type="Proteomes" id="UP000037151"/>
    </source>
</evidence>
<dbReference type="PATRIC" id="fig|42234.21.peg.178"/>
<dbReference type="OrthoDB" id="4269952at2"/>
<evidence type="ECO:0000256" key="1">
    <source>
        <dbReference type="SAM" id="Phobius"/>
    </source>
</evidence>
<sequence length="73" mass="7761">MSERQGVWLRRVGVGGFVAGVVVGLAFFAFFPGLPHVIDWGAVIVSLGVGVLVRWGCLVWGRKKVPGAEGSRP</sequence>